<evidence type="ECO:0000313" key="4">
    <source>
        <dbReference type="Proteomes" id="UP000326396"/>
    </source>
</evidence>
<evidence type="ECO:0000313" key="3">
    <source>
        <dbReference type="EMBL" id="KAD4584397.1"/>
    </source>
</evidence>
<sequence length="272" mass="29966">MRTPCCHSFVAFILKFLIFFQTFIGISIIVYSAYMLNQWEKHLPIPPSPAPPSPSDLAPAPSPDSSDSFFNIGKVSDQVIHLNFEAGTITGIYGGIQLESDTIPAPWFIYAFMGLGIVLCCISCIGHIAAEAIHGCCLCFYTILKIVLILLEVALIAFIALDHRWEKDIPEDPTGRIDNIREFIEDNADICKWVGITIVAIQVLCILLAVVLGMMVSSQKKDEDIEEGSGRGRAWEPLLNPNSNQASGSTSADGKSFHSDIWSSRIREKVFS</sequence>
<name>A0A5N6NAS1_9ASTR</name>
<feature type="transmembrane region" description="Helical" evidence="2">
    <location>
        <begin position="12"/>
        <end position="34"/>
    </location>
</feature>
<protein>
    <recommendedName>
        <fullName evidence="5">Tetraspanin</fullName>
    </recommendedName>
</protein>
<dbReference type="AlphaFoldDB" id="A0A5N6NAS1"/>
<gene>
    <name evidence="3" type="ORF">E3N88_21998</name>
</gene>
<feature type="transmembrane region" description="Helical" evidence="2">
    <location>
        <begin position="193"/>
        <end position="216"/>
    </location>
</feature>
<keyword evidence="4" id="KW-1185">Reference proteome</keyword>
<comment type="caution">
    <text evidence="3">The sequence shown here is derived from an EMBL/GenBank/DDBJ whole genome shotgun (WGS) entry which is preliminary data.</text>
</comment>
<dbReference type="EMBL" id="SZYD01000012">
    <property type="protein sequence ID" value="KAD4584397.1"/>
    <property type="molecule type" value="Genomic_DNA"/>
</dbReference>
<dbReference type="OrthoDB" id="723894at2759"/>
<organism evidence="3 4">
    <name type="scientific">Mikania micrantha</name>
    <name type="common">bitter vine</name>
    <dbReference type="NCBI Taxonomy" id="192012"/>
    <lineage>
        <taxon>Eukaryota</taxon>
        <taxon>Viridiplantae</taxon>
        <taxon>Streptophyta</taxon>
        <taxon>Embryophyta</taxon>
        <taxon>Tracheophyta</taxon>
        <taxon>Spermatophyta</taxon>
        <taxon>Magnoliopsida</taxon>
        <taxon>eudicotyledons</taxon>
        <taxon>Gunneridae</taxon>
        <taxon>Pentapetalae</taxon>
        <taxon>asterids</taxon>
        <taxon>campanulids</taxon>
        <taxon>Asterales</taxon>
        <taxon>Asteraceae</taxon>
        <taxon>Asteroideae</taxon>
        <taxon>Heliantheae alliance</taxon>
        <taxon>Eupatorieae</taxon>
        <taxon>Mikania</taxon>
    </lineage>
</organism>
<feature type="region of interest" description="Disordered" evidence="1">
    <location>
        <begin position="223"/>
        <end position="257"/>
    </location>
</feature>
<feature type="compositionally biased region" description="Basic and acidic residues" evidence="1">
    <location>
        <begin position="223"/>
        <end position="234"/>
    </location>
</feature>
<evidence type="ECO:0008006" key="5">
    <source>
        <dbReference type="Google" id="ProtNLM"/>
    </source>
</evidence>
<evidence type="ECO:0000256" key="1">
    <source>
        <dbReference type="SAM" id="MobiDB-lite"/>
    </source>
</evidence>
<dbReference type="Proteomes" id="UP000326396">
    <property type="component" value="Linkage Group LG2"/>
</dbReference>
<keyword evidence="2" id="KW-0812">Transmembrane</keyword>
<feature type="compositionally biased region" description="Polar residues" evidence="1">
    <location>
        <begin position="240"/>
        <end position="253"/>
    </location>
</feature>
<reference evidence="3 4" key="1">
    <citation type="submission" date="2019-05" db="EMBL/GenBank/DDBJ databases">
        <title>Mikania micrantha, genome provides insights into the molecular mechanism of rapid growth.</title>
        <authorList>
            <person name="Liu B."/>
        </authorList>
    </citation>
    <scope>NUCLEOTIDE SEQUENCE [LARGE SCALE GENOMIC DNA]</scope>
    <source>
        <strain evidence="3">NLD-2019</strain>
        <tissue evidence="3">Leaf</tissue>
    </source>
</reference>
<evidence type="ECO:0000256" key="2">
    <source>
        <dbReference type="SAM" id="Phobius"/>
    </source>
</evidence>
<keyword evidence="2" id="KW-0472">Membrane</keyword>
<feature type="transmembrane region" description="Helical" evidence="2">
    <location>
        <begin position="107"/>
        <end position="126"/>
    </location>
</feature>
<keyword evidence="2" id="KW-1133">Transmembrane helix</keyword>
<accession>A0A5N6NAS1</accession>
<proteinExistence type="predicted"/>
<feature type="transmembrane region" description="Helical" evidence="2">
    <location>
        <begin position="138"/>
        <end position="161"/>
    </location>
</feature>